<evidence type="ECO:0000256" key="1">
    <source>
        <dbReference type="SAM" id="SignalP"/>
    </source>
</evidence>
<proteinExistence type="predicted"/>
<organism evidence="2 4">
    <name type="scientific">Gracilariopsis chorda</name>
    <dbReference type="NCBI Taxonomy" id="448386"/>
    <lineage>
        <taxon>Eukaryota</taxon>
        <taxon>Rhodophyta</taxon>
        <taxon>Florideophyceae</taxon>
        <taxon>Rhodymeniophycidae</taxon>
        <taxon>Gracilariales</taxon>
        <taxon>Gracilariaceae</taxon>
        <taxon>Gracilariopsis</taxon>
    </lineage>
</organism>
<sequence>MTSAMKTIVSLFFALAATAFAIQTVDMCPNRCNANRPMSQRECSLAVTRGVCAVESCSPPAYNRTGFICKMPQNSFIIANTNLPQLEFVVEYSWSSTQSDLDTSTRFLDANVGFRCSPDKDYIAFSGDDVSSGGKETITIDVMEAFEEYQLSGSTSVAAFAGWHGSENEGDATLKVFLRKKSDQALISGAVLSSTISPGTQNGCAATAVGTVQIIRAQHHTRFALVEA</sequence>
<keyword evidence="1" id="KW-0732">Signal</keyword>
<feature type="signal peptide" evidence="1">
    <location>
        <begin position="1"/>
        <end position="21"/>
    </location>
</feature>
<dbReference type="OrthoDB" id="8251at2759"/>
<dbReference type="AlphaFoldDB" id="A0A2V3IDC2"/>
<reference evidence="2 4" key="1">
    <citation type="journal article" date="2018" name="Mol. Biol. Evol.">
        <title>Analysis of the draft genome of the red seaweed Gracilariopsis chorda provides insights into genome size evolution in Rhodophyta.</title>
        <authorList>
            <person name="Lee J."/>
            <person name="Yang E.C."/>
            <person name="Graf L."/>
            <person name="Yang J.H."/>
            <person name="Qiu H."/>
            <person name="Zel Zion U."/>
            <person name="Chan C.X."/>
            <person name="Stephens T.G."/>
            <person name="Weber A.P.M."/>
            <person name="Boo G.H."/>
            <person name="Boo S.M."/>
            <person name="Kim K.M."/>
            <person name="Shin Y."/>
            <person name="Jung M."/>
            <person name="Lee S.J."/>
            <person name="Yim H.S."/>
            <person name="Lee J.H."/>
            <person name="Bhattacharya D."/>
            <person name="Yoon H.S."/>
        </authorList>
    </citation>
    <scope>NUCLEOTIDE SEQUENCE [LARGE SCALE GENOMIC DNA]</scope>
    <source>
        <strain evidence="2 4">SKKU-2015</strain>
        <tissue evidence="2">Whole body</tissue>
    </source>
</reference>
<gene>
    <name evidence="3" type="ORF">BWQ96_05797</name>
    <name evidence="2" type="ORF">BWQ96_10239</name>
</gene>
<accession>A0A2V3IDC2</accession>
<name>A0A2V3IDC2_9FLOR</name>
<keyword evidence="4" id="KW-1185">Reference proteome</keyword>
<evidence type="ECO:0000313" key="2">
    <source>
        <dbReference type="EMBL" id="PXF40051.1"/>
    </source>
</evidence>
<evidence type="ECO:0000313" key="4">
    <source>
        <dbReference type="Proteomes" id="UP000247409"/>
    </source>
</evidence>
<evidence type="ECO:0000313" key="3">
    <source>
        <dbReference type="EMBL" id="PXF44469.1"/>
    </source>
</evidence>
<dbReference type="EMBL" id="NBIV01000090">
    <property type="protein sequence ID" value="PXF44469.1"/>
    <property type="molecule type" value="Genomic_DNA"/>
</dbReference>
<protein>
    <submittedName>
        <fullName evidence="2">Uncharacterized protein</fullName>
    </submittedName>
</protein>
<feature type="chain" id="PRO_5036053522" evidence="1">
    <location>
        <begin position="22"/>
        <end position="228"/>
    </location>
</feature>
<dbReference type="EMBL" id="NBIV01000371">
    <property type="protein sequence ID" value="PXF40051.1"/>
    <property type="molecule type" value="Genomic_DNA"/>
</dbReference>
<dbReference type="Proteomes" id="UP000247409">
    <property type="component" value="Unassembled WGS sequence"/>
</dbReference>
<comment type="caution">
    <text evidence="2">The sequence shown here is derived from an EMBL/GenBank/DDBJ whole genome shotgun (WGS) entry which is preliminary data.</text>
</comment>